<organism evidence="1 2">
    <name type="scientific">Xylaria curta</name>
    <dbReference type="NCBI Taxonomy" id="42375"/>
    <lineage>
        <taxon>Eukaryota</taxon>
        <taxon>Fungi</taxon>
        <taxon>Dikarya</taxon>
        <taxon>Ascomycota</taxon>
        <taxon>Pezizomycotina</taxon>
        <taxon>Sordariomycetes</taxon>
        <taxon>Xylariomycetidae</taxon>
        <taxon>Xylariales</taxon>
        <taxon>Xylariaceae</taxon>
        <taxon>Xylaria</taxon>
    </lineage>
</organism>
<evidence type="ECO:0000313" key="2">
    <source>
        <dbReference type="Proteomes" id="UP001143856"/>
    </source>
</evidence>
<dbReference type="Proteomes" id="UP001143856">
    <property type="component" value="Unassembled WGS sequence"/>
</dbReference>
<name>A0ACC1MJZ0_9PEZI</name>
<keyword evidence="2" id="KW-1185">Reference proteome</keyword>
<protein>
    <submittedName>
        <fullName evidence="1">Uncharacterized protein</fullName>
    </submittedName>
</protein>
<gene>
    <name evidence="1" type="ORF">NUW58_g10616</name>
</gene>
<proteinExistence type="predicted"/>
<comment type="caution">
    <text evidence="1">The sequence shown here is derived from an EMBL/GenBank/DDBJ whole genome shotgun (WGS) entry which is preliminary data.</text>
</comment>
<sequence length="160" mass="16717">MSSSVPALPDFEGLQPLPVPAGEEHALAGTDDIRVGIDSAQAIAIIQLTRPAKRNALSHDMMTRLAALLGQIDRVDAVRAVVLMGTRKGAFSAGADISQLTNLTTNSAHERKFLSNLNGGFEEFSKPLIAAVEGLALGGGFEVALAVSPTATLTIHIYEA</sequence>
<evidence type="ECO:0000313" key="1">
    <source>
        <dbReference type="EMBL" id="KAJ2966651.1"/>
    </source>
</evidence>
<dbReference type="EMBL" id="JAPDGR010005015">
    <property type="protein sequence ID" value="KAJ2966651.1"/>
    <property type="molecule type" value="Genomic_DNA"/>
</dbReference>
<accession>A0ACC1MJZ0</accession>
<reference evidence="1" key="1">
    <citation type="submission" date="2022-10" db="EMBL/GenBank/DDBJ databases">
        <title>Genome Sequence of Xylaria curta.</title>
        <authorList>
            <person name="Buettner E."/>
        </authorList>
    </citation>
    <scope>NUCLEOTIDE SEQUENCE</scope>
    <source>
        <strain evidence="1">Babe10</strain>
    </source>
</reference>